<dbReference type="RefSeq" id="WP_180837784.1">
    <property type="nucleotide sequence ID" value="NZ_CP031058.1"/>
</dbReference>
<dbReference type="EMBL" id="ABLOJW010000003">
    <property type="protein sequence ID" value="EKT4091236.1"/>
    <property type="molecule type" value="Genomic_DNA"/>
</dbReference>
<accession>A0AAI9BZA8</accession>
<name>A0AAI9BZA8_STEMA</name>
<proteinExistence type="predicted"/>
<sequence length="88" mass="9885">MSNTVSDAEREQEREKATGEALRVTFERIKTLPPTQVIQYLTSVTLVGIELLRANGREDAYVRQFLEGALGALDAPPIFTLKDLRTHQ</sequence>
<comment type="caution">
    <text evidence="1">The sequence shown here is derived from an EMBL/GenBank/DDBJ whole genome shotgun (WGS) entry which is preliminary data.</text>
</comment>
<dbReference type="AlphaFoldDB" id="A0AAI9BZA8"/>
<reference evidence="1" key="1">
    <citation type="submission" date="2022-07" db="EMBL/GenBank/DDBJ databases">
        <authorList>
            <consortium name="DAFM: The Division of Animal and Food Microbiology"/>
        </authorList>
    </citation>
    <scope>NUCLEOTIDE SEQUENCE</scope>
    <source>
        <strain evidence="1">19MO01SH01-2</strain>
    </source>
</reference>
<protein>
    <submittedName>
        <fullName evidence="1">Uncharacterized protein</fullName>
    </submittedName>
</protein>
<dbReference type="Proteomes" id="UP001218208">
    <property type="component" value="Unassembled WGS sequence"/>
</dbReference>
<evidence type="ECO:0000313" key="1">
    <source>
        <dbReference type="EMBL" id="EKT4091236.1"/>
    </source>
</evidence>
<evidence type="ECO:0000313" key="2">
    <source>
        <dbReference type="Proteomes" id="UP001218208"/>
    </source>
</evidence>
<organism evidence="1 2">
    <name type="scientific">Stenotrophomonas maltophilia</name>
    <name type="common">Pseudomonas maltophilia</name>
    <name type="synonym">Xanthomonas maltophilia</name>
    <dbReference type="NCBI Taxonomy" id="40324"/>
    <lineage>
        <taxon>Bacteria</taxon>
        <taxon>Pseudomonadati</taxon>
        <taxon>Pseudomonadota</taxon>
        <taxon>Gammaproteobacteria</taxon>
        <taxon>Lysobacterales</taxon>
        <taxon>Lysobacteraceae</taxon>
        <taxon>Stenotrophomonas</taxon>
        <taxon>Stenotrophomonas maltophilia group</taxon>
    </lineage>
</organism>
<gene>
    <name evidence="1" type="ORF">QEG23_000716</name>
</gene>